<dbReference type="EMBL" id="CAEZUU010000082">
    <property type="protein sequence ID" value="CAB4612318.1"/>
    <property type="molecule type" value="Genomic_DNA"/>
</dbReference>
<dbReference type="InterPro" id="IPR003342">
    <property type="entry name" value="ArnT-like_N"/>
</dbReference>
<accession>A0A6J6HV22</accession>
<dbReference type="UniPathway" id="UPA00378"/>
<dbReference type="Pfam" id="PF02366">
    <property type="entry name" value="PMT"/>
    <property type="match status" value="1"/>
</dbReference>
<dbReference type="PANTHER" id="PTHR10050:SF46">
    <property type="entry name" value="PROTEIN O-MANNOSYL-TRANSFERASE 2"/>
    <property type="match status" value="1"/>
</dbReference>
<comment type="similarity">
    <text evidence="3">Belongs to the glycosyltransferase 39 family.</text>
</comment>
<dbReference type="GO" id="GO:0012505">
    <property type="term" value="C:endomembrane system"/>
    <property type="evidence" value="ECO:0007669"/>
    <property type="project" value="UniProtKB-SubCell"/>
</dbReference>
<feature type="transmembrane region" description="Helical" evidence="9">
    <location>
        <begin position="338"/>
        <end position="357"/>
    </location>
</feature>
<reference evidence="12" key="1">
    <citation type="submission" date="2020-05" db="EMBL/GenBank/DDBJ databases">
        <authorList>
            <person name="Chiriac C."/>
            <person name="Salcher M."/>
            <person name="Ghai R."/>
            <person name="Kavagutti S V."/>
        </authorList>
    </citation>
    <scope>NUCLEOTIDE SEQUENCE</scope>
</reference>
<feature type="transmembrane region" description="Helical" evidence="9">
    <location>
        <begin position="12"/>
        <end position="31"/>
    </location>
</feature>
<keyword evidence="7 9" id="KW-1133">Transmembrane helix</keyword>
<evidence type="ECO:0000259" key="11">
    <source>
        <dbReference type="Pfam" id="PF16192"/>
    </source>
</evidence>
<feature type="transmembrane region" description="Helical" evidence="9">
    <location>
        <begin position="153"/>
        <end position="174"/>
    </location>
</feature>
<evidence type="ECO:0000256" key="4">
    <source>
        <dbReference type="ARBA" id="ARBA00022676"/>
    </source>
</evidence>
<sequence length="377" mass="42304">MWLFGPEHSYSWRITTALVGIVAVGLLIAIAKLIFKSTAWALAAGFLFAIDGHAIVLARTALLDNSLMFFALLAFYFLLRDQQLRDIDRLVRFRPWLIAAGLSLGAATAVKWSGLYFIAAFGIYVVVSEALARRAAGQTDWQSNGLLKQGAFTFANLVPITAVVYLASWSGWIFTSGGYDRNVTGNWFTSLIEYHKAAYGFHVGLHTPHNYASNALSWLFAIRPTSFFYEGLDLGQDSCNTIGGCSSAVTALGNPFIWWPAAASVFFLAVWFVKTRQRTAGIILLGLAGGYLPWLLFLNRTTFQFYAIAFLPWMILALIFVARHYVYQAARPIRAQGLFVLYATLCLLATIFFLPIWNGAWIPYWYWHAHMWLPSWI</sequence>
<evidence type="ECO:0000256" key="5">
    <source>
        <dbReference type="ARBA" id="ARBA00022679"/>
    </source>
</evidence>
<feature type="domain" description="Protein O-mannosyl-transferase C-terminal four TM" evidence="11">
    <location>
        <begin position="188"/>
        <end position="376"/>
    </location>
</feature>
<proteinExistence type="inferred from homology"/>
<protein>
    <submittedName>
        <fullName evidence="12">Unannotated protein</fullName>
    </submittedName>
</protein>
<evidence type="ECO:0000313" key="12">
    <source>
        <dbReference type="EMBL" id="CAB4612318.1"/>
    </source>
</evidence>
<comment type="subcellular location">
    <subcellularLocation>
        <location evidence="1">Endomembrane system</location>
        <topology evidence="1">Multi-pass membrane protein</topology>
    </subcellularLocation>
</comment>
<evidence type="ECO:0000256" key="3">
    <source>
        <dbReference type="ARBA" id="ARBA00007222"/>
    </source>
</evidence>
<keyword evidence="8 9" id="KW-0472">Membrane</keyword>
<evidence type="ECO:0000256" key="1">
    <source>
        <dbReference type="ARBA" id="ARBA00004127"/>
    </source>
</evidence>
<comment type="pathway">
    <text evidence="2">Protein modification; protein glycosylation.</text>
</comment>
<dbReference type="GO" id="GO:0006493">
    <property type="term" value="P:protein O-linked glycosylation"/>
    <property type="evidence" value="ECO:0007669"/>
    <property type="project" value="InterPro"/>
</dbReference>
<dbReference type="Pfam" id="PF16192">
    <property type="entry name" value="PMT_4TMC"/>
    <property type="match status" value="1"/>
</dbReference>
<evidence type="ECO:0000256" key="9">
    <source>
        <dbReference type="SAM" id="Phobius"/>
    </source>
</evidence>
<evidence type="ECO:0000256" key="2">
    <source>
        <dbReference type="ARBA" id="ARBA00004922"/>
    </source>
</evidence>
<feature type="transmembrane region" description="Helical" evidence="9">
    <location>
        <begin position="303"/>
        <end position="326"/>
    </location>
</feature>
<dbReference type="AlphaFoldDB" id="A0A6J6HV22"/>
<feature type="domain" description="ArnT-like N-terminal" evidence="10">
    <location>
        <begin position="4"/>
        <end position="166"/>
    </location>
</feature>
<evidence type="ECO:0000256" key="7">
    <source>
        <dbReference type="ARBA" id="ARBA00022989"/>
    </source>
</evidence>
<keyword evidence="4" id="KW-0328">Glycosyltransferase</keyword>
<dbReference type="InterPro" id="IPR032421">
    <property type="entry name" value="PMT_4TMC"/>
</dbReference>
<feature type="transmembrane region" description="Helical" evidence="9">
    <location>
        <begin position="280"/>
        <end position="297"/>
    </location>
</feature>
<evidence type="ECO:0000259" key="10">
    <source>
        <dbReference type="Pfam" id="PF02366"/>
    </source>
</evidence>
<name>A0A6J6HV22_9ZZZZ</name>
<gene>
    <name evidence="12" type="ORF">UFOPK1857_00490</name>
</gene>
<feature type="transmembrane region" description="Helical" evidence="9">
    <location>
        <begin position="256"/>
        <end position="273"/>
    </location>
</feature>
<keyword evidence="5" id="KW-0808">Transferase</keyword>
<dbReference type="InterPro" id="IPR027005">
    <property type="entry name" value="PMT-like"/>
</dbReference>
<dbReference type="GO" id="GO:0000030">
    <property type="term" value="F:mannosyltransferase activity"/>
    <property type="evidence" value="ECO:0007669"/>
    <property type="project" value="InterPro"/>
</dbReference>
<feature type="transmembrane region" description="Helical" evidence="9">
    <location>
        <begin position="115"/>
        <end position="132"/>
    </location>
</feature>
<dbReference type="GO" id="GO:0016020">
    <property type="term" value="C:membrane"/>
    <property type="evidence" value="ECO:0007669"/>
    <property type="project" value="InterPro"/>
</dbReference>
<evidence type="ECO:0000256" key="8">
    <source>
        <dbReference type="ARBA" id="ARBA00023136"/>
    </source>
</evidence>
<keyword evidence="6 9" id="KW-0812">Transmembrane</keyword>
<dbReference type="PANTHER" id="PTHR10050">
    <property type="entry name" value="DOLICHYL-PHOSPHATE-MANNOSE--PROTEIN MANNOSYLTRANSFERASE"/>
    <property type="match status" value="1"/>
</dbReference>
<organism evidence="12">
    <name type="scientific">freshwater metagenome</name>
    <dbReference type="NCBI Taxonomy" id="449393"/>
    <lineage>
        <taxon>unclassified sequences</taxon>
        <taxon>metagenomes</taxon>
        <taxon>ecological metagenomes</taxon>
    </lineage>
</organism>
<feature type="transmembrane region" description="Helical" evidence="9">
    <location>
        <begin position="91"/>
        <end position="109"/>
    </location>
</feature>
<evidence type="ECO:0000256" key="6">
    <source>
        <dbReference type="ARBA" id="ARBA00022692"/>
    </source>
</evidence>
<feature type="transmembrane region" description="Helical" evidence="9">
    <location>
        <begin position="62"/>
        <end position="79"/>
    </location>
</feature>